<gene>
    <name evidence="1" type="ORF">SAMN05443668_11475</name>
</gene>
<sequence>MDLDTFFSTGSSAISSAQNTFTNRTSEIEAFGRSLQSVDDRLGGARGLVEDVISPRTNVLVFYGLGGIGKSRLSRELESRLHRERPESVERLSFRHDFDSGQASDIESILLGLRAVLGNYRPVWPAFDLAFAAYWERAHPGIPMQTVLNNSSMLRRLSGSSQVGTQIQDAVQDLLASPGGVLGIFVAGAKALGGSVRDRIAERQLLRECPFFEPVVSESDPIVMRSYLASLLAWDLARVQERRAADGVTLSLTVFFDTWERVQESEPRRNDLEDLLARIAYLTPNALFVLTGRNQVRWADEASRACMQWAGPERWPFLADELGEVEPRQHLVGSLSNTDAERFLTLRLQDSGEPAIPVTIRQRIIAGASGVPLYLDLSAVQYAQGLARGAEVSENDFGQPFPEVVLRILRDLKANQRTLLRMASMVSRFDADLLLAGASDLPDSALEQFLRRSLVQRYPNDFLPYGIHESLRDAVQDADVAEDRWSEREWSAAAARLLAEIHRRIRPELDATGAIESSTLAGYFVEAFRLTSCTKKIPSWVWQLAGRLHSIGNLAALAGVMSVVPEGNVAIHNSAYGLWAIAHRRTLGPERTAEILDGILRRSDLDPVGRQYLGYWSAWMLDESGRWDAARALRLSLSSSDGYFRPFVAHALSRSDWVCGRLRDAVAAIFDDADPLQRFWQQGIAGRVAWICGRFEEADSLFEERIETARSINALDLYAHALRTRAELRCFTRPGSQAEAAEAIDIYRRIGVPVSEAECRVAVAIANTTPTSRDEVREALAPLRQPTAGVPVYALVAEIFADCVAGRLEPAVEAFRQLQAAREGDSYVYWEEIASWWIAELDATVSLNASTGTDWVYGKDEARQSWTQVLRARREPDASEREVSAN</sequence>
<protein>
    <submittedName>
        <fullName evidence="1">Uncharacterized protein</fullName>
    </submittedName>
</protein>
<dbReference type="AlphaFoldDB" id="A0A1M7RJA9"/>
<dbReference type="Proteomes" id="UP000184440">
    <property type="component" value="Unassembled WGS sequence"/>
</dbReference>
<evidence type="ECO:0000313" key="2">
    <source>
        <dbReference type="Proteomes" id="UP000184440"/>
    </source>
</evidence>
<keyword evidence="2" id="KW-1185">Reference proteome</keyword>
<accession>A0A1M7RJA9</accession>
<dbReference type="STRING" id="134849.SAMN05443668_11475"/>
<proteinExistence type="predicted"/>
<reference evidence="1 2" key="1">
    <citation type="submission" date="2016-11" db="EMBL/GenBank/DDBJ databases">
        <authorList>
            <person name="Jaros S."/>
            <person name="Januszkiewicz K."/>
            <person name="Wedrychowicz H."/>
        </authorList>
    </citation>
    <scope>NUCLEOTIDE SEQUENCE [LARGE SCALE GENOMIC DNA]</scope>
    <source>
        <strain evidence="1 2">DSM 46144</strain>
    </source>
</reference>
<dbReference type="EMBL" id="FRCS01000014">
    <property type="protein sequence ID" value="SHN46242.1"/>
    <property type="molecule type" value="Genomic_DNA"/>
</dbReference>
<evidence type="ECO:0000313" key="1">
    <source>
        <dbReference type="EMBL" id="SHN46242.1"/>
    </source>
</evidence>
<organism evidence="1 2">
    <name type="scientific">Cryptosporangium aurantiacum</name>
    <dbReference type="NCBI Taxonomy" id="134849"/>
    <lineage>
        <taxon>Bacteria</taxon>
        <taxon>Bacillati</taxon>
        <taxon>Actinomycetota</taxon>
        <taxon>Actinomycetes</taxon>
        <taxon>Cryptosporangiales</taxon>
        <taxon>Cryptosporangiaceae</taxon>
        <taxon>Cryptosporangium</taxon>
    </lineage>
</organism>
<name>A0A1M7RJA9_9ACTN</name>